<organism evidence="1 2">
    <name type="scientific">Texcoconibacillus texcoconensis</name>
    <dbReference type="NCBI Taxonomy" id="1095777"/>
    <lineage>
        <taxon>Bacteria</taxon>
        <taxon>Bacillati</taxon>
        <taxon>Bacillota</taxon>
        <taxon>Bacilli</taxon>
        <taxon>Bacillales</taxon>
        <taxon>Bacillaceae</taxon>
        <taxon>Texcoconibacillus</taxon>
    </lineage>
</organism>
<reference evidence="1 2" key="1">
    <citation type="submission" date="2020-08" db="EMBL/GenBank/DDBJ databases">
        <title>Genomic Encyclopedia of Type Strains, Phase IV (KMG-IV): sequencing the most valuable type-strain genomes for metagenomic binning, comparative biology and taxonomic classification.</title>
        <authorList>
            <person name="Goeker M."/>
        </authorList>
    </citation>
    <scope>NUCLEOTIDE SEQUENCE [LARGE SCALE GENOMIC DNA]</scope>
    <source>
        <strain evidence="1 2">DSM 24696</strain>
    </source>
</reference>
<dbReference type="AlphaFoldDB" id="A0A840QN75"/>
<evidence type="ECO:0000313" key="1">
    <source>
        <dbReference type="EMBL" id="MBB5172808.1"/>
    </source>
</evidence>
<dbReference type="Proteomes" id="UP000551878">
    <property type="component" value="Unassembled WGS sequence"/>
</dbReference>
<proteinExistence type="predicted"/>
<name>A0A840QN75_9BACI</name>
<sequence length="344" mass="39501">MFVIIYQSPFRYFISRMSRFQIDKQKVGIFYRSSRMPYDEPFQLFRFFGLSSIVRINLGSDRYTAFALQPVRRTPTFGQVYCFCYQNCPNIPWLRTSLPFSSANCPKNAYLRTGLLLLLPKLSEHSLASDKFTLFPLQTVRRTPTFGQVYCFCSQNCPNISYLRTGLLLLLSKLSEHLLPSDRSTAFATQTVRTTPTFGQVYCFCSQNCPNISYLRTGLLLLLLKLSEHPLPSDKSTAFAPKTVRTSPTFGQVYCFCYSNCPNISYLRTGLLLLLLKLSETRPLVHISAAYFSPTGINYEISPLFGDETLIYRNKKNACDFLFENQCVFLCDLIVCTSEVNRYF</sequence>
<evidence type="ECO:0000313" key="2">
    <source>
        <dbReference type="Proteomes" id="UP000551878"/>
    </source>
</evidence>
<accession>A0A840QN75</accession>
<dbReference type="EMBL" id="JACHHB010000003">
    <property type="protein sequence ID" value="MBB5172808.1"/>
    <property type="molecule type" value="Genomic_DNA"/>
</dbReference>
<protein>
    <submittedName>
        <fullName evidence="1">Chorismate mutase</fullName>
    </submittedName>
</protein>
<keyword evidence="2" id="KW-1185">Reference proteome</keyword>
<gene>
    <name evidence="1" type="ORF">HNQ41_000952</name>
</gene>
<comment type="caution">
    <text evidence="1">The sequence shown here is derived from an EMBL/GenBank/DDBJ whole genome shotgun (WGS) entry which is preliminary data.</text>
</comment>